<evidence type="ECO:0000259" key="13">
    <source>
        <dbReference type="PROSITE" id="PS51406"/>
    </source>
</evidence>
<evidence type="ECO:0000256" key="11">
    <source>
        <dbReference type="SAM" id="MobiDB-lite"/>
    </source>
</evidence>
<dbReference type="PANTHER" id="PTHR19143:SF415">
    <property type="entry name" value="FICOLIN-3"/>
    <property type="match status" value="1"/>
</dbReference>
<keyword evidence="6 12" id="KW-0732">Signal</keyword>
<comment type="subcellular location">
    <subcellularLocation>
        <location evidence="2">Secreted</location>
    </subcellularLocation>
</comment>
<reference evidence="14" key="2">
    <citation type="submission" date="2017-04" db="EMBL/GenBank/DDBJ databases">
        <title>Venomic assessment of a copperhead snake (Agkistrodon contortrix) produced by parthenogenesis.</title>
        <authorList>
            <person name="Calvete J.J."/>
            <person name="Casewell N."/>
            <person name="Wuster W."/>
            <person name="Rokyta D.R."/>
            <person name="Storey D."/>
            <person name="Smith C.S."/>
            <person name="Schuett G.W."/>
            <person name="Booth W."/>
        </authorList>
    </citation>
    <scope>NUCLEOTIDE SEQUENCE</scope>
    <source>
        <strain evidence="14">KW1091</strain>
        <tissue evidence="14">Venom gland</tissue>
    </source>
</reference>
<comment type="similarity">
    <text evidence="3">Belongs to the ficolin lectin family. Veficolin subfamily.</text>
</comment>
<name>A0A1W7RDN4_AGKCO</name>
<dbReference type="SMART" id="SM00186">
    <property type="entry name" value="FBG"/>
    <property type="match status" value="1"/>
</dbReference>
<dbReference type="NCBIfam" id="NF040941">
    <property type="entry name" value="GGGWT_bact"/>
    <property type="match status" value="1"/>
</dbReference>
<sequence length="336" mass="36677">MKPWAGFHLIFFLVASSVEGQVSNDGTGGLQDTEATCCAQLKGFTQCGNDKIILQGQAGIPGIPGVPGTNGSPGLKGDPGPQGPPGERGSAGITGKAGPKGDRGAKGDKGDACSLDNCQVKETEARNCKDLLERGETLNGWYTIYPTKGNPMLVFCDMETDGGGWLLFQRRQDGSVDFYRDWESYKKGFGRQGSEFWLGNDKIHLLTSFGTQQLRIDLEDFNGSKTFATYSSFRIANESENYKLILGSYLSGNMGDSFSGQNDHAFSTKDRDNDIYDGNCAVSFKGAWWYAKCHSSNLNGLHYKGEHTSFADGINWASAKGYHYSYKYADMKIRPQ</sequence>
<dbReference type="InterPro" id="IPR036056">
    <property type="entry name" value="Fibrinogen-like_C"/>
</dbReference>
<dbReference type="InterPro" id="IPR014716">
    <property type="entry name" value="Fibrinogen_a/b/g_C_1"/>
</dbReference>
<dbReference type="PROSITE" id="PS51406">
    <property type="entry name" value="FIBRINOGEN_C_2"/>
    <property type="match status" value="1"/>
</dbReference>
<dbReference type="CDD" id="cd00087">
    <property type="entry name" value="FReD"/>
    <property type="match status" value="1"/>
</dbReference>
<dbReference type="SUPFAM" id="SSF56496">
    <property type="entry name" value="Fibrinogen C-terminal domain-like"/>
    <property type="match status" value="1"/>
</dbReference>
<evidence type="ECO:0000256" key="3">
    <source>
        <dbReference type="ARBA" id="ARBA00006932"/>
    </source>
</evidence>
<dbReference type="PANTHER" id="PTHR19143">
    <property type="entry name" value="FIBRINOGEN/TENASCIN/ANGIOPOEITIN"/>
    <property type="match status" value="1"/>
</dbReference>
<organism evidence="14">
    <name type="scientific">Agkistrodon contortrix contortrix</name>
    <name type="common">Southern copperhead</name>
    <dbReference type="NCBI Taxonomy" id="8713"/>
    <lineage>
        <taxon>Eukaryota</taxon>
        <taxon>Metazoa</taxon>
        <taxon>Chordata</taxon>
        <taxon>Craniata</taxon>
        <taxon>Vertebrata</taxon>
        <taxon>Euteleostomi</taxon>
        <taxon>Lepidosauria</taxon>
        <taxon>Squamata</taxon>
        <taxon>Bifurcata</taxon>
        <taxon>Unidentata</taxon>
        <taxon>Episquamata</taxon>
        <taxon>Toxicofera</taxon>
        <taxon>Serpentes</taxon>
        <taxon>Colubroidea</taxon>
        <taxon>Viperidae</taxon>
        <taxon>Crotalinae</taxon>
        <taxon>Agkistrodon</taxon>
    </lineage>
</organism>
<evidence type="ECO:0000256" key="12">
    <source>
        <dbReference type="SAM" id="SignalP"/>
    </source>
</evidence>
<dbReference type="InterPro" id="IPR050373">
    <property type="entry name" value="Fibrinogen_C-term_domain"/>
</dbReference>
<feature type="compositionally biased region" description="Basic and acidic residues" evidence="11">
    <location>
        <begin position="99"/>
        <end position="111"/>
    </location>
</feature>
<dbReference type="GO" id="GO:0003823">
    <property type="term" value="F:antigen binding"/>
    <property type="evidence" value="ECO:0007669"/>
    <property type="project" value="TreeGrafter"/>
</dbReference>
<dbReference type="Pfam" id="PF01391">
    <property type="entry name" value="Collagen"/>
    <property type="match status" value="1"/>
</dbReference>
<dbReference type="GO" id="GO:0005615">
    <property type="term" value="C:extracellular space"/>
    <property type="evidence" value="ECO:0007669"/>
    <property type="project" value="TreeGrafter"/>
</dbReference>
<keyword evidence="4" id="KW-0964">Secreted</keyword>
<feature type="region of interest" description="Disordered" evidence="11">
    <location>
        <begin position="63"/>
        <end position="111"/>
    </location>
</feature>
<evidence type="ECO:0000256" key="8">
    <source>
        <dbReference type="ARBA" id="ARBA00023220"/>
    </source>
</evidence>
<dbReference type="FunFam" id="3.90.215.10:FF:000001">
    <property type="entry name" value="Tenascin isoform 1"/>
    <property type="match status" value="1"/>
</dbReference>
<dbReference type="InterPro" id="IPR020837">
    <property type="entry name" value="Fibrinogen_CS"/>
</dbReference>
<evidence type="ECO:0000313" key="14">
    <source>
        <dbReference type="EMBL" id="JAV49256.1"/>
    </source>
</evidence>
<dbReference type="PROSITE" id="PS00514">
    <property type="entry name" value="FIBRINOGEN_C_1"/>
    <property type="match status" value="1"/>
</dbReference>
<dbReference type="Pfam" id="PF00147">
    <property type="entry name" value="Fibrinogen_C"/>
    <property type="match status" value="1"/>
</dbReference>
<evidence type="ECO:0000256" key="4">
    <source>
        <dbReference type="ARBA" id="ARBA00022525"/>
    </source>
</evidence>
<keyword evidence="10" id="KW-0379">Hydroxylation</keyword>
<feature type="signal peptide" evidence="12">
    <location>
        <begin position="1"/>
        <end position="20"/>
    </location>
</feature>
<dbReference type="InterPro" id="IPR008160">
    <property type="entry name" value="Collagen"/>
</dbReference>
<accession>A0A1W7RDN4</accession>
<dbReference type="Gene3D" id="3.90.215.10">
    <property type="entry name" value="Gamma Fibrinogen, chain A, domain 1"/>
    <property type="match status" value="1"/>
</dbReference>
<reference evidence="14" key="1">
    <citation type="journal article" date="2015" name="G3 (Bethesda)">
        <title>Post-transcriptional mechanisms contribute little to phenotypic variation in snake venoms.</title>
        <authorList>
            <person name="Rokyta D.R."/>
            <person name="Margres M.J."/>
            <person name="Calvin K."/>
        </authorList>
    </citation>
    <scope>NUCLEOTIDE SEQUENCE</scope>
    <source>
        <strain evidence="14">KW1091</strain>
        <tissue evidence="14">Venom gland</tissue>
    </source>
</reference>
<evidence type="ECO:0000256" key="9">
    <source>
        <dbReference type="ARBA" id="ARBA00023240"/>
    </source>
</evidence>
<feature type="chain" id="PRO_5012619599" evidence="12">
    <location>
        <begin position="21"/>
        <end position="336"/>
    </location>
</feature>
<protein>
    <submittedName>
        <fullName evidence="14">Ryncolin-4</fullName>
    </submittedName>
</protein>
<comment type="function">
    <text evidence="1">Initiates complement activation and/or interferes in platelet aggregation and/or blood coagulation.</text>
</comment>
<dbReference type="GO" id="GO:0097367">
    <property type="term" value="F:carbohydrate derivative binding"/>
    <property type="evidence" value="ECO:0007669"/>
    <property type="project" value="TreeGrafter"/>
</dbReference>
<dbReference type="GO" id="GO:0090729">
    <property type="term" value="F:toxin activity"/>
    <property type="evidence" value="ECO:0007669"/>
    <property type="project" value="UniProtKB-KW"/>
</dbReference>
<dbReference type="AlphaFoldDB" id="A0A1W7RDN4"/>
<evidence type="ECO:0000256" key="10">
    <source>
        <dbReference type="ARBA" id="ARBA00023278"/>
    </source>
</evidence>
<keyword evidence="5" id="KW-0800">Toxin</keyword>
<evidence type="ECO:0000256" key="7">
    <source>
        <dbReference type="ARBA" id="ARBA00023157"/>
    </source>
</evidence>
<dbReference type="GO" id="GO:0005102">
    <property type="term" value="F:signaling receptor binding"/>
    <property type="evidence" value="ECO:0007669"/>
    <property type="project" value="TreeGrafter"/>
</dbReference>
<dbReference type="InterPro" id="IPR002181">
    <property type="entry name" value="Fibrinogen_a/b/g_C_dom"/>
</dbReference>
<feature type="domain" description="Fibrinogen C-terminal" evidence="13">
    <location>
        <begin position="119"/>
        <end position="336"/>
    </location>
</feature>
<dbReference type="GO" id="GO:0001867">
    <property type="term" value="P:complement activation, lectin pathway"/>
    <property type="evidence" value="ECO:0007669"/>
    <property type="project" value="TreeGrafter"/>
</dbReference>
<keyword evidence="7" id="KW-1015">Disulfide bond</keyword>
<evidence type="ECO:0000256" key="2">
    <source>
        <dbReference type="ARBA" id="ARBA00004613"/>
    </source>
</evidence>
<keyword evidence="9" id="KW-1199">Hemostasis impairing toxin</keyword>
<proteinExistence type="inferred from homology"/>
<evidence type="ECO:0000256" key="6">
    <source>
        <dbReference type="ARBA" id="ARBA00022729"/>
    </source>
</evidence>
<evidence type="ECO:0000256" key="5">
    <source>
        <dbReference type="ARBA" id="ARBA00022656"/>
    </source>
</evidence>
<dbReference type="EMBL" id="GDAY02002176">
    <property type="protein sequence ID" value="JAV49256.1"/>
    <property type="molecule type" value="Transcribed_RNA"/>
</dbReference>
<evidence type="ECO:0000256" key="1">
    <source>
        <dbReference type="ARBA" id="ARBA00003654"/>
    </source>
</evidence>
<keyword evidence="8" id="KW-1216">Complement system impairing toxin</keyword>